<feature type="transmembrane region" description="Helical" evidence="1">
    <location>
        <begin position="6"/>
        <end position="25"/>
    </location>
</feature>
<keyword evidence="1" id="KW-0812">Transmembrane</keyword>
<accession>A0A081P744</accession>
<protein>
    <submittedName>
        <fullName evidence="2">Uncharacterized protein</fullName>
    </submittedName>
</protein>
<dbReference type="eggNOG" id="ENOG50307AE">
    <property type="taxonomic scope" value="Bacteria"/>
</dbReference>
<comment type="caution">
    <text evidence="2">The sequence shown here is derived from an EMBL/GenBank/DDBJ whole genome shotgun (WGS) entry which is preliminary data.</text>
</comment>
<sequence>MYAIHWPNAILFALLFLAFPIYVVYRLQTISRKLSRIEQQLLDQKRAEIKADNDRIAKSQEPPTA</sequence>
<dbReference type="OrthoDB" id="2650370at2"/>
<keyword evidence="1" id="KW-1133">Transmembrane helix</keyword>
<dbReference type="Proteomes" id="UP000028123">
    <property type="component" value="Unassembled WGS sequence"/>
</dbReference>
<dbReference type="AlphaFoldDB" id="A0A081P744"/>
<proteinExistence type="predicted"/>
<dbReference type="EMBL" id="JNVM01000006">
    <property type="protein sequence ID" value="KEQ26517.1"/>
    <property type="molecule type" value="Genomic_DNA"/>
</dbReference>
<evidence type="ECO:0000256" key="1">
    <source>
        <dbReference type="SAM" id="Phobius"/>
    </source>
</evidence>
<dbReference type="RefSeq" id="WP_036679191.1">
    <property type="nucleotide sequence ID" value="NZ_JNVM01000006.1"/>
</dbReference>
<evidence type="ECO:0000313" key="3">
    <source>
        <dbReference type="Proteomes" id="UP000028123"/>
    </source>
</evidence>
<gene>
    <name evidence="2" type="ORF">ET33_32230</name>
</gene>
<name>A0A081P744_9BACL</name>
<evidence type="ECO:0000313" key="2">
    <source>
        <dbReference type="EMBL" id="KEQ26517.1"/>
    </source>
</evidence>
<organism evidence="2 3">
    <name type="scientific">Paenibacillus tyrfis</name>
    <dbReference type="NCBI Taxonomy" id="1501230"/>
    <lineage>
        <taxon>Bacteria</taxon>
        <taxon>Bacillati</taxon>
        <taxon>Bacillota</taxon>
        <taxon>Bacilli</taxon>
        <taxon>Bacillales</taxon>
        <taxon>Paenibacillaceae</taxon>
        <taxon>Paenibacillus</taxon>
    </lineage>
</organism>
<keyword evidence="1" id="KW-0472">Membrane</keyword>
<reference evidence="2 3" key="1">
    <citation type="submission" date="2014-06" db="EMBL/GenBank/DDBJ databases">
        <title>Draft genome sequence of Paenibacillus sp. MSt1.</title>
        <authorList>
            <person name="Aw Y.K."/>
            <person name="Ong K.S."/>
            <person name="Gan H.M."/>
            <person name="Lee S.M."/>
        </authorList>
    </citation>
    <scope>NUCLEOTIDE SEQUENCE [LARGE SCALE GENOMIC DNA]</scope>
    <source>
        <strain evidence="2 3">MSt1</strain>
    </source>
</reference>
<keyword evidence="3" id="KW-1185">Reference proteome</keyword>